<dbReference type="Pfam" id="PF00990">
    <property type="entry name" value="GGDEF"/>
    <property type="match status" value="1"/>
</dbReference>
<dbReference type="PANTHER" id="PTHR45138:SF9">
    <property type="entry name" value="DIGUANYLATE CYCLASE DGCM-RELATED"/>
    <property type="match status" value="1"/>
</dbReference>
<protein>
    <recommendedName>
        <fullName evidence="1">diguanylate cyclase</fullName>
        <ecNumber evidence="1">2.7.7.65</ecNumber>
    </recommendedName>
</protein>
<feature type="modified residue" description="4-aspartylphosphate" evidence="3">
    <location>
        <position position="58"/>
    </location>
</feature>
<dbReference type="InterPro" id="IPR029787">
    <property type="entry name" value="Nucleotide_cyclase"/>
</dbReference>
<dbReference type="SUPFAM" id="SSF52172">
    <property type="entry name" value="CheY-like"/>
    <property type="match status" value="2"/>
</dbReference>
<dbReference type="EMBL" id="WSSB01000017">
    <property type="protein sequence ID" value="MXR38208.1"/>
    <property type="molecule type" value="Genomic_DNA"/>
</dbReference>
<comment type="catalytic activity">
    <reaction evidence="2">
        <text>2 GTP = 3',3'-c-di-GMP + 2 diphosphate</text>
        <dbReference type="Rhea" id="RHEA:24898"/>
        <dbReference type="ChEBI" id="CHEBI:33019"/>
        <dbReference type="ChEBI" id="CHEBI:37565"/>
        <dbReference type="ChEBI" id="CHEBI:58805"/>
        <dbReference type="EC" id="2.7.7.65"/>
    </reaction>
</comment>
<keyword evidence="3" id="KW-0597">Phosphoprotein</keyword>
<organism evidence="6 7">
    <name type="scientific">Craterilacuibacter sinensis</name>
    <dbReference type="NCBI Taxonomy" id="2686017"/>
    <lineage>
        <taxon>Bacteria</taxon>
        <taxon>Pseudomonadati</taxon>
        <taxon>Pseudomonadota</taxon>
        <taxon>Betaproteobacteria</taxon>
        <taxon>Neisseriales</taxon>
        <taxon>Neisseriaceae</taxon>
        <taxon>Craterilacuibacter</taxon>
    </lineage>
</organism>
<dbReference type="InterPro" id="IPR043128">
    <property type="entry name" value="Rev_trsase/Diguanyl_cyclase"/>
</dbReference>
<feature type="modified residue" description="4-aspartylphosphate" evidence="3">
    <location>
        <position position="179"/>
    </location>
</feature>
<dbReference type="GO" id="GO:0052621">
    <property type="term" value="F:diguanylate cyclase activity"/>
    <property type="evidence" value="ECO:0007669"/>
    <property type="project" value="UniProtKB-EC"/>
</dbReference>
<evidence type="ECO:0000259" key="4">
    <source>
        <dbReference type="PROSITE" id="PS50110"/>
    </source>
</evidence>
<dbReference type="GO" id="GO:0000160">
    <property type="term" value="P:phosphorelay signal transduction system"/>
    <property type="evidence" value="ECO:0007669"/>
    <property type="project" value="InterPro"/>
</dbReference>
<dbReference type="InterPro" id="IPR050469">
    <property type="entry name" value="Diguanylate_Cyclase"/>
</dbReference>
<dbReference type="InterPro" id="IPR000160">
    <property type="entry name" value="GGDEF_dom"/>
</dbReference>
<dbReference type="SUPFAM" id="SSF55073">
    <property type="entry name" value="Nucleotide cyclase"/>
    <property type="match status" value="1"/>
</dbReference>
<gene>
    <name evidence="6" type="ORF">GQF02_14630</name>
</gene>
<dbReference type="NCBIfam" id="TIGR00254">
    <property type="entry name" value="GGDEF"/>
    <property type="match status" value="1"/>
</dbReference>
<dbReference type="GO" id="GO:0005886">
    <property type="term" value="C:plasma membrane"/>
    <property type="evidence" value="ECO:0007669"/>
    <property type="project" value="TreeGrafter"/>
</dbReference>
<dbReference type="InterPro" id="IPR011006">
    <property type="entry name" value="CheY-like_superfamily"/>
</dbReference>
<dbReference type="AlphaFoldDB" id="A0A845BSV9"/>
<evidence type="ECO:0000259" key="5">
    <source>
        <dbReference type="PROSITE" id="PS50887"/>
    </source>
</evidence>
<reference evidence="6 7" key="1">
    <citation type="submission" date="2019-12" db="EMBL/GenBank/DDBJ databases">
        <title>Neisseriaceae gen. nov. sp. Genome sequencing and assembly.</title>
        <authorList>
            <person name="Liu Z."/>
            <person name="Li A."/>
        </authorList>
    </citation>
    <scope>NUCLEOTIDE SEQUENCE [LARGE SCALE GENOMIC DNA]</scope>
    <source>
        <strain evidence="6 7">B2N2-7</strain>
    </source>
</reference>
<dbReference type="Gene3D" id="3.40.50.2300">
    <property type="match status" value="2"/>
</dbReference>
<dbReference type="Gene3D" id="3.30.70.270">
    <property type="match status" value="1"/>
</dbReference>
<dbReference type="PROSITE" id="PS50110">
    <property type="entry name" value="RESPONSE_REGULATORY"/>
    <property type="match status" value="2"/>
</dbReference>
<dbReference type="EC" id="2.7.7.65" evidence="1"/>
<dbReference type="SMART" id="SM00267">
    <property type="entry name" value="GGDEF"/>
    <property type="match status" value="1"/>
</dbReference>
<evidence type="ECO:0000256" key="1">
    <source>
        <dbReference type="ARBA" id="ARBA00012528"/>
    </source>
</evidence>
<dbReference type="GO" id="GO:0043709">
    <property type="term" value="P:cell adhesion involved in single-species biofilm formation"/>
    <property type="evidence" value="ECO:0007669"/>
    <property type="project" value="TreeGrafter"/>
</dbReference>
<evidence type="ECO:0000256" key="3">
    <source>
        <dbReference type="PROSITE-ProRule" id="PRU00169"/>
    </source>
</evidence>
<feature type="domain" description="Response regulatory" evidence="4">
    <location>
        <begin position="129"/>
        <end position="246"/>
    </location>
</feature>
<proteinExistence type="predicted"/>
<dbReference type="PANTHER" id="PTHR45138">
    <property type="entry name" value="REGULATORY COMPONENTS OF SENSORY TRANSDUCTION SYSTEM"/>
    <property type="match status" value="1"/>
</dbReference>
<dbReference type="PROSITE" id="PS50887">
    <property type="entry name" value="GGDEF"/>
    <property type="match status" value="1"/>
</dbReference>
<dbReference type="InterPro" id="IPR001789">
    <property type="entry name" value="Sig_transdc_resp-reg_receiver"/>
</dbReference>
<feature type="domain" description="GGDEF" evidence="5">
    <location>
        <begin position="282"/>
        <end position="411"/>
    </location>
</feature>
<dbReference type="SMART" id="SM00448">
    <property type="entry name" value="REC"/>
    <property type="match status" value="2"/>
</dbReference>
<dbReference type="GO" id="GO:1902201">
    <property type="term" value="P:negative regulation of bacterial-type flagellum-dependent cell motility"/>
    <property type="evidence" value="ECO:0007669"/>
    <property type="project" value="TreeGrafter"/>
</dbReference>
<name>A0A845BSV9_9NEIS</name>
<feature type="domain" description="Response regulatory" evidence="4">
    <location>
        <begin position="9"/>
        <end position="121"/>
    </location>
</feature>
<dbReference type="Pfam" id="PF00072">
    <property type="entry name" value="Response_reg"/>
    <property type="match status" value="2"/>
</dbReference>
<evidence type="ECO:0000256" key="2">
    <source>
        <dbReference type="ARBA" id="ARBA00034247"/>
    </source>
</evidence>
<evidence type="ECO:0000313" key="7">
    <source>
        <dbReference type="Proteomes" id="UP000467214"/>
    </source>
</evidence>
<sequence>MGKSMPSGDILLIEDSTAILHPLARVIERMGYCVRIAMSRAQMQQELLKGGLMAAVLDYSLPDALEGEALYDLLKKGVPTLVLTARNDAATREKILSYPVVDYIPKDMPAALEYVAMLLRRLDRNRQLAALVVDDSHTVRQHLKSLLERYLFQVILASDADEAKQALKQHKHIRLALIDHDMPGMDGANLTTEIRRSFGREQLAIIGISGSSNSNTNPRFIKAGADDFLSKPFNPEEFYCRITRTIEYLENMEALVQAANQDALTSLPNRRAFFAEALRQNDDYAVAMLDIDHFKSINDRCGHAGGDEALIALAKQLREHFPDEMAARLGGEEFAIILGGDNRVQQQRLENFRQALANQKQHLAGQHLNLTISIGLSDCSTQSIELQLHQADERLYQAKQGGRNCLVARERSMQAAS</sequence>
<accession>A0A845BSV9</accession>
<comment type="caution">
    <text evidence="6">The sequence shown here is derived from an EMBL/GenBank/DDBJ whole genome shotgun (WGS) entry which is preliminary data.</text>
</comment>
<dbReference type="Proteomes" id="UP000467214">
    <property type="component" value="Unassembled WGS sequence"/>
</dbReference>
<keyword evidence="7" id="KW-1185">Reference proteome</keyword>
<evidence type="ECO:0000313" key="6">
    <source>
        <dbReference type="EMBL" id="MXR38208.1"/>
    </source>
</evidence>
<dbReference type="CDD" id="cd01949">
    <property type="entry name" value="GGDEF"/>
    <property type="match status" value="1"/>
</dbReference>